<accession>A0A1F5VRV8</accession>
<comment type="caution">
    <text evidence="7">The sequence shown here is derived from an EMBL/GenBank/DDBJ whole genome shotgun (WGS) entry which is preliminary data.</text>
</comment>
<feature type="binding site" evidence="4">
    <location>
        <begin position="15"/>
        <end position="22"/>
    </location>
    <ligand>
        <name>ATP</name>
        <dbReference type="ChEBI" id="CHEBI:30616"/>
    </ligand>
</feature>
<evidence type="ECO:0000259" key="6">
    <source>
        <dbReference type="Pfam" id="PF22740"/>
    </source>
</evidence>
<dbReference type="EMBL" id="MFGW01000098">
    <property type="protein sequence ID" value="OGF66068.1"/>
    <property type="molecule type" value="Genomic_DNA"/>
</dbReference>
<dbReference type="PIRSF" id="PIRSF005052">
    <property type="entry name" value="P-loopkin"/>
    <property type="match status" value="1"/>
</dbReference>
<feature type="binding site" evidence="4">
    <location>
        <begin position="66"/>
        <end position="69"/>
    </location>
    <ligand>
        <name>GTP</name>
        <dbReference type="ChEBI" id="CHEBI:37565"/>
    </ligand>
</feature>
<dbReference type="HAMAP" id="MF_00636">
    <property type="entry name" value="RapZ_like"/>
    <property type="match status" value="1"/>
</dbReference>
<feature type="domain" description="RapZ C-terminal" evidence="6">
    <location>
        <begin position="171"/>
        <end position="290"/>
    </location>
</feature>
<evidence type="ECO:0000256" key="3">
    <source>
        <dbReference type="ARBA" id="ARBA00023134"/>
    </source>
</evidence>
<evidence type="ECO:0000256" key="4">
    <source>
        <dbReference type="HAMAP-Rule" id="MF_00636"/>
    </source>
</evidence>
<reference evidence="7 8" key="1">
    <citation type="journal article" date="2016" name="Nat. Commun.">
        <title>Thousands of microbial genomes shed light on interconnected biogeochemical processes in an aquifer system.</title>
        <authorList>
            <person name="Anantharaman K."/>
            <person name="Brown C.T."/>
            <person name="Hug L.A."/>
            <person name="Sharon I."/>
            <person name="Castelle C.J."/>
            <person name="Probst A.J."/>
            <person name="Thomas B.C."/>
            <person name="Singh A."/>
            <person name="Wilkins M.J."/>
            <person name="Karaoz U."/>
            <person name="Brodie E.L."/>
            <person name="Williams K.H."/>
            <person name="Hubbard S.S."/>
            <person name="Banfield J.F."/>
        </authorList>
    </citation>
    <scope>NUCLEOTIDE SEQUENCE [LARGE SCALE GENOMIC DNA]</scope>
</reference>
<dbReference type="STRING" id="1817863.A2Y62_00195"/>
<evidence type="ECO:0000313" key="8">
    <source>
        <dbReference type="Proteomes" id="UP000178943"/>
    </source>
</evidence>
<evidence type="ECO:0000256" key="2">
    <source>
        <dbReference type="ARBA" id="ARBA00022840"/>
    </source>
</evidence>
<dbReference type="Pfam" id="PF03668">
    <property type="entry name" value="RapZ-like_N"/>
    <property type="match status" value="1"/>
</dbReference>
<feature type="domain" description="RapZ-like N-terminal" evidence="5">
    <location>
        <begin position="9"/>
        <end position="158"/>
    </location>
</feature>
<keyword evidence="1 4" id="KW-0547">Nucleotide-binding</keyword>
<dbReference type="SUPFAM" id="SSF52540">
    <property type="entry name" value="P-loop containing nucleoside triphosphate hydrolases"/>
    <property type="match status" value="1"/>
</dbReference>
<dbReference type="AlphaFoldDB" id="A0A1F5VRV8"/>
<dbReference type="PANTHER" id="PTHR30448:SF0">
    <property type="entry name" value="RNASE ADAPTER PROTEIN RAPZ"/>
    <property type="match status" value="1"/>
</dbReference>
<dbReference type="GO" id="GO:0005524">
    <property type="term" value="F:ATP binding"/>
    <property type="evidence" value="ECO:0007669"/>
    <property type="project" value="UniProtKB-UniRule"/>
</dbReference>
<keyword evidence="2 4" id="KW-0067">ATP-binding</keyword>
<evidence type="ECO:0000256" key="1">
    <source>
        <dbReference type="ARBA" id="ARBA00022741"/>
    </source>
</evidence>
<organism evidence="7 8">
    <name type="scientific">Candidatus Fischerbacteria bacterium RBG_13_37_8</name>
    <dbReference type="NCBI Taxonomy" id="1817863"/>
    <lineage>
        <taxon>Bacteria</taxon>
        <taxon>Candidatus Fischeribacteriota</taxon>
    </lineage>
</organism>
<gene>
    <name evidence="7" type="ORF">A2Y62_00195</name>
</gene>
<sequence>MIPKEHALEFVFLTGLSGAGKSTALKSFEDLGFFCIDNLPPKLLPTFVELCHQSVEEVQKVAIGIDIREREFLKDFPDIYSKLKIMPYKFTLLFFDAADESLIRRFVETRRPHPLAFDKPVDQGLQEERNILIPIKNMADKIIDTSNFTVHDLRKFIIELYPEISYKQEMLIYIVSFGYKFGIPFNADLVFDVRFLPNPYFISELKNLPGNNEKVKQFILSSTVTTDFIKNLTDFINYLIPHYQSEGKKYLTIAIGCTGGKHRSVCIAHQLHNKITEQKYSAKLQHRDIEK</sequence>
<dbReference type="InterPro" id="IPR053930">
    <property type="entry name" value="RapZ-like_N"/>
</dbReference>
<proteinExistence type="inferred from homology"/>
<name>A0A1F5VRV8_9BACT</name>
<dbReference type="InterPro" id="IPR053931">
    <property type="entry name" value="RapZ_C"/>
</dbReference>
<dbReference type="NCBIfam" id="NF003828">
    <property type="entry name" value="PRK05416.1"/>
    <property type="match status" value="1"/>
</dbReference>
<dbReference type="InterPro" id="IPR005337">
    <property type="entry name" value="RapZ-like"/>
</dbReference>
<dbReference type="InterPro" id="IPR027417">
    <property type="entry name" value="P-loop_NTPase"/>
</dbReference>
<evidence type="ECO:0000313" key="7">
    <source>
        <dbReference type="EMBL" id="OGF66068.1"/>
    </source>
</evidence>
<dbReference type="Proteomes" id="UP000178943">
    <property type="component" value="Unassembled WGS sequence"/>
</dbReference>
<dbReference type="Pfam" id="PF22740">
    <property type="entry name" value="PapZ_C"/>
    <property type="match status" value="1"/>
</dbReference>
<dbReference type="PANTHER" id="PTHR30448">
    <property type="entry name" value="RNASE ADAPTER PROTEIN RAPZ"/>
    <property type="match status" value="1"/>
</dbReference>
<protein>
    <submittedName>
        <fullName evidence="7">RNase adaptor protein RapZ</fullName>
    </submittedName>
</protein>
<evidence type="ECO:0000259" key="5">
    <source>
        <dbReference type="Pfam" id="PF03668"/>
    </source>
</evidence>
<keyword evidence="3 4" id="KW-0342">GTP-binding</keyword>
<dbReference type="GO" id="GO:0005525">
    <property type="term" value="F:GTP binding"/>
    <property type="evidence" value="ECO:0007669"/>
    <property type="project" value="UniProtKB-UniRule"/>
</dbReference>